<accession>A0A914KUJ4</accession>
<evidence type="ECO:0000256" key="1">
    <source>
        <dbReference type="SAM" id="MobiDB-lite"/>
    </source>
</evidence>
<dbReference type="AlphaFoldDB" id="A0A914KUJ4"/>
<name>A0A914KUJ4_MELIC</name>
<dbReference type="Proteomes" id="UP000887563">
    <property type="component" value="Unplaced"/>
</dbReference>
<proteinExistence type="predicted"/>
<dbReference type="WBParaSite" id="Minc3s00121g05206">
    <property type="protein sequence ID" value="Minc3s00121g05206"/>
    <property type="gene ID" value="Minc3s00121g05206"/>
</dbReference>
<feature type="compositionally biased region" description="Polar residues" evidence="1">
    <location>
        <begin position="16"/>
        <end position="29"/>
    </location>
</feature>
<organism evidence="2 3">
    <name type="scientific">Meloidogyne incognita</name>
    <name type="common">Southern root-knot nematode worm</name>
    <name type="synonym">Oxyuris incognita</name>
    <dbReference type="NCBI Taxonomy" id="6306"/>
    <lineage>
        <taxon>Eukaryota</taxon>
        <taxon>Metazoa</taxon>
        <taxon>Ecdysozoa</taxon>
        <taxon>Nematoda</taxon>
        <taxon>Chromadorea</taxon>
        <taxon>Rhabditida</taxon>
        <taxon>Tylenchina</taxon>
        <taxon>Tylenchomorpha</taxon>
        <taxon>Tylenchoidea</taxon>
        <taxon>Meloidogynidae</taxon>
        <taxon>Meloidogyninae</taxon>
        <taxon>Meloidogyne</taxon>
        <taxon>Meloidogyne incognita group</taxon>
    </lineage>
</organism>
<feature type="region of interest" description="Disordered" evidence="1">
    <location>
        <begin position="1"/>
        <end position="41"/>
    </location>
</feature>
<sequence length="54" mass="6081">MDEKHQQQSPIIMDNLINNNGENSSSKISSPLLDTGQSEDPSICPYCNKKFRKV</sequence>
<evidence type="ECO:0000313" key="3">
    <source>
        <dbReference type="WBParaSite" id="Minc3s00121g05206"/>
    </source>
</evidence>
<keyword evidence="2" id="KW-1185">Reference proteome</keyword>
<reference evidence="3" key="1">
    <citation type="submission" date="2022-11" db="UniProtKB">
        <authorList>
            <consortium name="WormBaseParasite"/>
        </authorList>
    </citation>
    <scope>IDENTIFICATION</scope>
</reference>
<evidence type="ECO:0000313" key="2">
    <source>
        <dbReference type="Proteomes" id="UP000887563"/>
    </source>
</evidence>
<protein>
    <submittedName>
        <fullName evidence="3">Uncharacterized protein</fullName>
    </submittedName>
</protein>